<name>A0A3R6LE99_9BACT</name>
<dbReference type="AlphaFoldDB" id="A0A3R6LE99"/>
<dbReference type="InterPro" id="IPR010982">
    <property type="entry name" value="Lambda_DNA-bd_dom_sf"/>
</dbReference>
<dbReference type="EMBL" id="QRKB01000025">
    <property type="protein sequence ID" value="RHH81404.1"/>
    <property type="molecule type" value="Genomic_DNA"/>
</dbReference>
<dbReference type="Proteomes" id="UP000284548">
    <property type="component" value="Unassembled WGS sequence"/>
</dbReference>
<comment type="caution">
    <text evidence="1">The sequence shown here is derived from an EMBL/GenBank/DDBJ whole genome shotgun (WGS) entry which is preliminary data.</text>
</comment>
<sequence>MEVTIYQRIMLILEDKQVSVNALSKLVDMSQTTLNTQLKGERALSANVVVKVLVAYPDVSAEWLMRGVGTMYSNQDADDSSYMVAETPHHEEPKIEESHQDDSVWKAKYEELEKRYDQLLSILGGGMRQANVG</sequence>
<dbReference type="Gene3D" id="1.10.260.40">
    <property type="entry name" value="lambda repressor-like DNA-binding domains"/>
    <property type="match status" value="1"/>
</dbReference>
<evidence type="ECO:0008006" key="3">
    <source>
        <dbReference type="Google" id="ProtNLM"/>
    </source>
</evidence>
<evidence type="ECO:0000313" key="2">
    <source>
        <dbReference type="Proteomes" id="UP000284548"/>
    </source>
</evidence>
<dbReference type="SUPFAM" id="SSF47413">
    <property type="entry name" value="lambda repressor-like DNA-binding domains"/>
    <property type="match status" value="1"/>
</dbReference>
<organism evidence="1 2">
    <name type="scientific">Segatella copri</name>
    <dbReference type="NCBI Taxonomy" id="165179"/>
    <lineage>
        <taxon>Bacteria</taxon>
        <taxon>Pseudomonadati</taxon>
        <taxon>Bacteroidota</taxon>
        <taxon>Bacteroidia</taxon>
        <taxon>Bacteroidales</taxon>
        <taxon>Prevotellaceae</taxon>
        <taxon>Segatella</taxon>
    </lineage>
</organism>
<protein>
    <recommendedName>
        <fullName evidence="3">Helix-turn-helix transcriptional regulator</fullName>
    </recommendedName>
</protein>
<dbReference type="GO" id="GO:0003677">
    <property type="term" value="F:DNA binding"/>
    <property type="evidence" value="ECO:0007669"/>
    <property type="project" value="InterPro"/>
</dbReference>
<reference evidence="1 2" key="1">
    <citation type="submission" date="2018-08" db="EMBL/GenBank/DDBJ databases">
        <title>A genome reference for cultivated species of the human gut microbiota.</title>
        <authorList>
            <person name="Zou Y."/>
            <person name="Xue W."/>
            <person name="Luo G."/>
        </authorList>
    </citation>
    <scope>NUCLEOTIDE SEQUENCE [LARGE SCALE GENOMIC DNA]</scope>
    <source>
        <strain evidence="1 2">AM16-54</strain>
    </source>
</reference>
<accession>A0A3R6LE99</accession>
<gene>
    <name evidence="1" type="ORF">DW192_10100</name>
</gene>
<evidence type="ECO:0000313" key="1">
    <source>
        <dbReference type="EMBL" id="RHH81404.1"/>
    </source>
</evidence>
<proteinExistence type="predicted"/>